<comment type="caution">
    <text evidence="10">The sequence shown here is derived from an EMBL/GenBank/DDBJ whole genome shotgun (WGS) entry which is preliminary data.</text>
</comment>
<keyword evidence="11" id="KW-1185">Reference proteome</keyword>
<gene>
    <name evidence="7 10" type="primary">trmH</name>
    <name evidence="10" type="ORF">NX722_17840</name>
</gene>
<comment type="similarity">
    <text evidence="7">Belongs to the class IV-like SAM-binding methyltransferase superfamily. RNA methyltransferase TrmH family.</text>
</comment>
<dbReference type="Pfam" id="PF12105">
    <property type="entry name" value="SpoU_methylas_C"/>
    <property type="match status" value="1"/>
</dbReference>
<evidence type="ECO:0000256" key="3">
    <source>
        <dbReference type="ARBA" id="ARBA00022679"/>
    </source>
</evidence>
<dbReference type="EC" id="2.1.1.34" evidence="7"/>
<keyword evidence="2 7" id="KW-0489">Methyltransferase</keyword>
<dbReference type="Proteomes" id="UP001209854">
    <property type="component" value="Unassembled WGS sequence"/>
</dbReference>
<dbReference type="Pfam" id="PF00588">
    <property type="entry name" value="SpoU_methylase"/>
    <property type="match status" value="1"/>
</dbReference>
<evidence type="ECO:0000256" key="7">
    <source>
        <dbReference type="HAMAP-Rule" id="MF_02060"/>
    </source>
</evidence>
<comment type="caution">
    <text evidence="7">Lacks conserved residue(s) required for the propagation of feature annotation.</text>
</comment>
<evidence type="ECO:0000256" key="1">
    <source>
        <dbReference type="ARBA" id="ARBA00022555"/>
    </source>
</evidence>
<dbReference type="RefSeq" id="WP_262564205.1">
    <property type="nucleotide sequence ID" value="NZ_JAPFCC010000001.1"/>
</dbReference>
<feature type="domain" description="RNA methyltransferase SpoU/TrmH type C-terminal" evidence="9">
    <location>
        <begin position="167"/>
        <end position="219"/>
    </location>
</feature>
<dbReference type="HAMAP" id="MF_02060">
    <property type="entry name" value="tRNA_methyltr_TrmH"/>
    <property type="match status" value="1"/>
</dbReference>
<evidence type="ECO:0000313" key="10">
    <source>
        <dbReference type="EMBL" id="MCW7554450.1"/>
    </source>
</evidence>
<dbReference type="InterPro" id="IPR033671">
    <property type="entry name" value="TrmH"/>
</dbReference>
<dbReference type="PANTHER" id="PTHR43453">
    <property type="entry name" value="RRNA METHYLASE-LIKE"/>
    <property type="match status" value="1"/>
</dbReference>
<dbReference type="InterPro" id="IPR001537">
    <property type="entry name" value="SpoU_MeTrfase"/>
</dbReference>
<organism evidence="10 11">
    <name type="scientific">Endozoicomonas gorgoniicola</name>
    <dbReference type="NCBI Taxonomy" id="1234144"/>
    <lineage>
        <taxon>Bacteria</taxon>
        <taxon>Pseudomonadati</taxon>
        <taxon>Pseudomonadota</taxon>
        <taxon>Gammaproteobacteria</taxon>
        <taxon>Oceanospirillales</taxon>
        <taxon>Endozoicomonadaceae</taxon>
        <taxon>Endozoicomonas</taxon>
    </lineage>
</organism>
<dbReference type="SUPFAM" id="SSF75217">
    <property type="entry name" value="alpha/beta knot"/>
    <property type="match status" value="1"/>
</dbReference>
<dbReference type="NCBIfam" id="NF008295">
    <property type="entry name" value="PRK11081.1"/>
    <property type="match status" value="1"/>
</dbReference>
<evidence type="ECO:0000256" key="6">
    <source>
        <dbReference type="ARBA" id="ARBA00022884"/>
    </source>
</evidence>
<evidence type="ECO:0000259" key="9">
    <source>
        <dbReference type="Pfam" id="PF12105"/>
    </source>
</evidence>
<dbReference type="InterPro" id="IPR029026">
    <property type="entry name" value="tRNA_m1G_MTases_N"/>
</dbReference>
<keyword evidence="4 7" id="KW-0949">S-adenosyl-L-methionine</keyword>
<feature type="binding site" evidence="7">
    <location>
        <position position="143"/>
    </location>
    <ligand>
        <name>S-adenosyl-L-methionine</name>
        <dbReference type="ChEBI" id="CHEBI:59789"/>
    </ligand>
</feature>
<evidence type="ECO:0000256" key="5">
    <source>
        <dbReference type="ARBA" id="ARBA00022694"/>
    </source>
</evidence>
<evidence type="ECO:0000259" key="8">
    <source>
        <dbReference type="Pfam" id="PF00588"/>
    </source>
</evidence>
<reference evidence="10 11" key="1">
    <citation type="submission" date="2022-10" db="EMBL/GenBank/DDBJ databases">
        <title>High-quality genome sequences of two octocoral-associated bacteria, Endozoicomonas euniceicola EF212 and Endozoicomonas gorgoniicola PS125.</title>
        <authorList>
            <person name="Chiou Y.-J."/>
            <person name="Chen Y.-H."/>
        </authorList>
    </citation>
    <scope>NUCLEOTIDE SEQUENCE [LARGE SCALE GENOMIC DNA]</scope>
    <source>
        <strain evidence="10 11">PS125</strain>
    </source>
</reference>
<comment type="function">
    <text evidence="7">Catalyzes the 2'-O methylation of guanosine at position 18 in tRNA.</text>
</comment>
<evidence type="ECO:0000313" key="11">
    <source>
        <dbReference type="Proteomes" id="UP001209854"/>
    </source>
</evidence>
<dbReference type="CDD" id="cd18092">
    <property type="entry name" value="SpoU-like_TrmH"/>
    <property type="match status" value="1"/>
</dbReference>
<keyword evidence="1 7" id="KW-0820">tRNA-binding</keyword>
<dbReference type="InterPro" id="IPR029028">
    <property type="entry name" value="Alpha/beta_knot_MTases"/>
</dbReference>
<dbReference type="EMBL" id="JAPFCC010000001">
    <property type="protein sequence ID" value="MCW7554450.1"/>
    <property type="molecule type" value="Genomic_DNA"/>
</dbReference>
<dbReference type="PANTHER" id="PTHR43453:SF1">
    <property type="entry name" value="TRNA_RRNA METHYLTRANSFERASE SPOU TYPE DOMAIN-CONTAINING PROTEIN"/>
    <property type="match status" value="1"/>
</dbReference>
<dbReference type="Gene3D" id="3.40.1280.10">
    <property type="match status" value="1"/>
</dbReference>
<comment type="catalytic activity">
    <reaction evidence="7">
        <text>guanosine(18) in tRNA + S-adenosyl-L-methionine = 2'-O-methylguanosine(18) in tRNA + S-adenosyl-L-homocysteine + H(+)</text>
        <dbReference type="Rhea" id="RHEA:20077"/>
        <dbReference type="Rhea" id="RHEA-COMP:10190"/>
        <dbReference type="Rhea" id="RHEA-COMP:10192"/>
        <dbReference type="ChEBI" id="CHEBI:15378"/>
        <dbReference type="ChEBI" id="CHEBI:57856"/>
        <dbReference type="ChEBI" id="CHEBI:59789"/>
        <dbReference type="ChEBI" id="CHEBI:74269"/>
        <dbReference type="ChEBI" id="CHEBI:74445"/>
        <dbReference type="EC" id="2.1.1.34"/>
    </reaction>
</comment>
<keyword evidence="6 7" id="KW-0694">RNA-binding</keyword>
<protein>
    <recommendedName>
        <fullName evidence="7">tRNA (guanosine(18)-2'-O)-methyltransferase</fullName>
        <ecNumber evidence="7">2.1.1.34</ecNumber>
    </recommendedName>
    <alternativeName>
        <fullName evidence="7">tRNA [Gm18] methyltransferase</fullName>
    </alternativeName>
</protein>
<accession>A0ABT3MYJ8</accession>
<name>A0ABT3MYJ8_9GAMM</name>
<dbReference type="InterPro" id="IPR022724">
    <property type="entry name" value="rRNA_MeTrfase_SpoU_C"/>
</dbReference>
<feature type="domain" description="tRNA/rRNA methyltransferase SpoU type" evidence="8">
    <location>
        <begin position="24"/>
        <end position="162"/>
    </location>
</feature>
<proteinExistence type="inferred from homology"/>
<keyword evidence="3 7" id="KW-0808">Transferase</keyword>
<evidence type="ECO:0000256" key="4">
    <source>
        <dbReference type="ARBA" id="ARBA00022691"/>
    </source>
</evidence>
<sequence>MIKPMTPERYHKFRAVLDRRQPDLTVMTDQVHKNHNLSAIIRTCDAVGIADLHLTQPKEGYRGIRRRSMGSHKYVNVHHYDRVEDTAAHLKQQGFTIVAAHFSEQAIPYHEIDFTQPCALMLGAEKRGISSEAAALADQHIIIPMQGMVASYNVSVAAAVILVEAQRQRLIKGMYDNPKLPDDIYQRTLFQWGYPELARYCDERRLSYPELNDTGQLINPSLWYEKVRASHDSPIDEGGH</sequence>
<keyword evidence="5 7" id="KW-0819">tRNA processing</keyword>
<evidence type="ECO:0000256" key="2">
    <source>
        <dbReference type="ARBA" id="ARBA00022603"/>
    </source>
</evidence>